<keyword evidence="3 9" id="KW-0812">Transmembrane</keyword>
<dbReference type="InterPro" id="IPR001611">
    <property type="entry name" value="Leu-rich_rpt"/>
</dbReference>
<evidence type="ECO:0000256" key="2">
    <source>
        <dbReference type="ARBA" id="ARBA00022614"/>
    </source>
</evidence>
<dbReference type="Pfam" id="PF07714">
    <property type="entry name" value="PK_Tyr_Ser-Thr"/>
    <property type="match status" value="1"/>
</dbReference>
<comment type="caution">
    <text evidence="12">The sequence shown here is derived from an EMBL/GenBank/DDBJ whole genome shotgun (WGS) entry which is preliminary data.</text>
</comment>
<evidence type="ECO:0000256" key="10">
    <source>
        <dbReference type="SAM" id="SignalP"/>
    </source>
</evidence>
<dbReference type="FunFam" id="3.30.200.20:FF:000371">
    <property type="entry name" value="Protein NSP-INTERACTING KINASE 2"/>
    <property type="match status" value="1"/>
</dbReference>
<feature type="signal peptide" evidence="10">
    <location>
        <begin position="1"/>
        <end position="20"/>
    </location>
</feature>
<evidence type="ECO:0000313" key="13">
    <source>
        <dbReference type="Proteomes" id="UP001345219"/>
    </source>
</evidence>
<dbReference type="FunFam" id="3.80.10.10:FF:000129">
    <property type="entry name" value="Leucine-rich repeat receptor-like kinase"/>
    <property type="match status" value="1"/>
</dbReference>
<keyword evidence="2" id="KW-0433">Leucine-rich repeat</keyword>
<dbReference type="EMBL" id="JAXIOK010000012">
    <property type="protein sequence ID" value="KAK4758611.1"/>
    <property type="molecule type" value="Genomic_DNA"/>
</dbReference>
<evidence type="ECO:0000256" key="5">
    <source>
        <dbReference type="ARBA" id="ARBA00022737"/>
    </source>
</evidence>
<dbReference type="InterPro" id="IPR011009">
    <property type="entry name" value="Kinase-like_dom_sf"/>
</dbReference>
<evidence type="ECO:0000256" key="6">
    <source>
        <dbReference type="ARBA" id="ARBA00022989"/>
    </source>
</evidence>
<reference evidence="12 13" key="1">
    <citation type="journal article" date="2023" name="Hortic Res">
        <title>Pangenome of water caltrop reveals structural variations and asymmetric subgenome divergence after allopolyploidization.</title>
        <authorList>
            <person name="Zhang X."/>
            <person name="Chen Y."/>
            <person name="Wang L."/>
            <person name="Yuan Y."/>
            <person name="Fang M."/>
            <person name="Shi L."/>
            <person name="Lu R."/>
            <person name="Comes H.P."/>
            <person name="Ma Y."/>
            <person name="Chen Y."/>
            <person name="Huang G."/>
            <person name="Zhou Y."/>
            <person name="Zheng Z."/>
            <person name="Qiu Y."/>
        </authorList>
    </citation>
    <scope>NUCLEOTIDE SEQUENCE [LARGE SCALE GENOMIC DNA]</scope>
    <source>
        <tissue evidence="12">Roots</tissue>
    </source>
</reference>
<feature type="domain" description="Protein kinase" evidence="11">
    <location>
        <begin position="406"/>
        <end position="675"/>
    </location>
</feature>
<dbReference type="Pfam" id="PF08263">
    <property type="entry name" value="LRRNT_2"/>
    <property type="match status" value="1"/>
</dbReference>
<gene>
    <name evidence="12" type="ORF">SAY87_019912</name>
</gene>
<organism evidence="12 13">
    <name type="scientific">Trapa incisa</name>
    <dbReference type="NCBI Taxonomy" id="236973"/>
    <lineage>
        <taxon>Eukaryota</taxon>
        <taxon>Viridiplantae</taxon>
        <taxon>Streptophyta</taxon>
        <taxon>Embryophyta</taxon>
        <taxon>Tracheophyta</taxon>
        <taxon>Spermatophyta</taxon>
        <taxon>Magnoliopsida</taxon>
        <taxon>eudicotyledons</taxon>
        <taxon>Gunneridae</taxon>
        <taxon>Pentapetalae</taxon>
        <taxon>rosids</taxon>
        <taxon>malvids</taxon>
        <taxon>Myrtales</taxon>
        <taxon>Lythraceae</taxon>
        <taxon>Trapa</taxon>
    </lineage>
</organism>
<evidence type="ECO:0000313" key="12">
    <source>
        <dbReference type="EMBL" id="KAK4758611.1"/>
    </source>
</evidence>
<proteinExistence type="predicted"/>
<evidence type="ECO:0000256" key="3">
    <source>
        <dbReference type="ARBA" id="ARBA00022692"/>
    </source>
</evidence>
<evidence type="ECO:0000256" key="9">
    <source>
        <dbReference type="SAM" id="Phobius"/>
    </source>
</evidence>
<dbReference type="FunFam" id="3.80.10.10:FF:000562">
    <property type="entry name" value="Protein NSP-INTERACTING KINASE 2"/>
    <property type="match status" value="1"/>
</dbReference>
<protein>
    <recommendedName>
        <fullName evidence="11">Protein kinase domain-containing protein</fullName>
    </recommendedName>
</protein>
<keyword evidence="8" id="KW-0675">Receptor</keyword>
<dbReference type="SUPFAM" id="SSF52058">
    <property type="entry name" value="L domain-like"/>
    <property type="match status" value="1"/>
</dbReference>
<keyword evidence="5" id="KW-0677">Repeat</keyword>
<dbReference type="Gene3D" id="3.80.10.10">
    <property type="entry name" value="Ribonuclease Inhibitor"/>
    <property type="match status" value="2"/>
</dbReference>
<dbReference type="InterPro" id="IPR032675">
    <property type="entry name" value="LRR_dom_sf"/>
</dbReference>
<dbReference type="InterPro" id="IPR013210">
    <property type="entry name" value="LRR_N_plant-typ"/>
</dbReference>
<keyword evidence="6 9" id="KW-1133">Transmembrane helix</keyword>
<evidence type="ECO:0000259" key="11">
    <source>
        <dbReference type="PROSITE" id="PS50011"/>
    </source>
</evidence>
<dbReference type="InterPro" id="IPR001245">
    <property type="entry name" value="Ser-Thr/Tyr_kinase_cat_dom"/>
</dbReference>
<dbReference type="AlphaFoldDB" id="A0AAN7Q2X8"/>
<name>A0AAN7Q2X8_9MYRT</name>
<dbReference type="GO" id="GO:0004672">
    <property type="term" value="F:protein kinase activity"/>
    <property type="evidence" value="ECO:0007669"/>
    <property type="project" value="InterPro"/>
</dbReference>
<dbReference type="PANTHER" id="PTHR48006:SF28">
    <property type="entry name" value="LEUCINE-RICH REPEAT PROTEIN KINASE FAMILY PROTEIN"/>
    <property type="match status" value="1"/>
</dbReference>
<dbReference type="InterPro" id="IPR051824">
    <property type="entry name" value="LRR_Rcpt-Like_S/T_Kinase"/>
</dbReference>
<sequence>MLFLLLLFALPLGLLPTSLSKPTSELDTLMAIKASLDPENRVLTSWTDTADPCAGSFEGIACNELGHVANISLQGKCLSGRIPSAVARLQDLTGLYLHFNALNGEIPREIGNLTKLIDLYLNVNNLSGDIPAEIGGMSNLQVLQLCYNQLSGGIPSQLGSLKKLGVLALQYNHLTGAIPASLGELGVLTRLDLSYNNLFGPIPVRLADAQMLQILDLQNNTLAGAVPSALERLNGGFQYRNNPGLCGSGFPDLEACPADYDPNKPEPLGPNTLWKKSFPQSVNLTEPGCHEPNCKDMSRSPNTGIVFGVVAVAVASVIVGVSGFTWYRRRKQDIGSTCQELESRLGTGQCKDDCKRSASPLISLEYSNRWDPLGWGRSWSGNAFSQEVFETFMFNIEVVERATQSFSKANLLGKSKFSAVYKGVLRDGTSVAIKRIAKTSCKSDENEFVNGLKLLTTLKHDNLVKLRGFCCSKGRGECFLIYEFIPNGSLLQYLDVEHSSRKVLAWSTRISIIKGIAEAISYLHRSKGKKPALVHQNITAQKVLLDYWNNPLVADSGLYRLLVDDILFWKLKSTAAMGYLAPEYASTGRFTDKSDIFAFGVLVFQIISGKTLVNPVVRKGAEAASFNELIDPNLEGNFREVEAERLGRLALLCTRDSPDLRPSMDDIMKELSDYGMNG</sequence>
<dbReference type="Gene3D" id="1.10.510.10">
    <property type="entry name" value="Transferase(Phosphotransferase) domain 1"/>
    <property type="match status" value="1"/>
</dbReference>
<keyword evidence="4 10" id="KW-0732">Signal</keyword>
<accession>A0AAN7Q2X8</accession>
<evidence type="ECO:0000256" key="7">
    <source>
        <dbReference type="ARBA" id="ARBA00023136"/>
    </source>
</evidence>
<dbReference type="PROSITE" id="PS50011">
    <property type="entry name" value="PROTEIN_KINASE_DOM"/>
    <property type="match status" value="1"/>
</dbReference>
<dbReference type="PANTHER" id="PTHR48006">
    <property type="entry name" value="LEUCINE-RICH REPEAT-CONTAINING PROTEIN DDB_G0281931-RELATED"/>
    <property type="match status" value="1"/>
</dbReference>
<keyword evidence="7 9" id="KW-0472">Membrane</keyword>
<feature type="transmembrane region" description="Helical" evidence="9">
    <location>
        <begin position="304"/>
        <end position="327"/>
    </location>
</feature>
<dbReference type="SUPFAM" id="SSF56112">
    <property type="entry name" value="Protein kinase-like (PK-like)"/>
    <property type="match status" value="1"/>
</dbReference>
<comment type="subcellular location">
    <subcellularLocation>
        <location evidence="1">Membrane</location>
        <topology evidence="1">Single-pass type I membrane protein</topology>
    </subcellularLocation>
</comment>
<keyword evidence="13" id="KW-1185">Reference proteome</keyword>
<evidence type="ECO:0000256" key="4">
    <source>
        <dbReference type="ARBA" id="ARBA00022729"/>
    </source>
</evidence>
<dbReference type="CDD" id="cd14066">
    <property type="entry name" value="STKc_IRAK"/>
    <property type="match status" value="1"/>
</dbReference>
<evidence type="ECO:0000256" key="1">
    <source>
        <dbReference type="ARBA" id="ARBA00004479"/>
    </source>
</evidence>
<feature type="chain" id="PRO_5043012673" description="Protein kinase domain-containing protein" evidence="10">
    <location>
        <begin position="21"/>
        <end position="678"/>
    </location>
</feature>
<dbReference type="Gene3D" id="3.30.200.20">
    <property type="entry name" value="Phosphorylase Kinase, domain 1"/>
    <property type="match status" value="1"/>
</dbReference>
<dbReference type="Pfam" id="PF00560">
    <property type="entry name" value="LRR_1"/>
    <property type="match status" value="1"/>
</dbReference>
<dbReference type="InterPro" id="IPR000719">
    <property type="entry name" value="Prot_kinase_dom"/>
</dbReference>
<evidence type="ECO:0000256" key="8">
    <source>
        <dbReference type="ARBA" id="ARBA00023170"/>
    </source>
</evidence>
<dbReference type="Proteomes" id="UP001345219">
    <property type="component" value="Chromosome 15"/>
</dbReference>
<dbReference type="Pfam" id="PF13855">
    <property type="entry name" value="LRR_8"/>
    <property type="match status" value="1"/>
</dbReference>
<dbReference type="GO" id="GO:0016020">
    <property type="term" value="C:membrane"/>
    <property type="evidence" value="ECO:0007669"/>
    <property type="project" value="UniProtKB-SubCell"/>
</dbReference>
<dbReference type="GO" id="GO:0005524">
    <property type="term" value="F:ATP binding"/>
    <property type="evidence" value="ECO:0007669"/>
    <property type="project" value="InterPro"/>
</dbReference>